<dbReference type="InterPro" id="IPR002110">
    <property type="entry name" value="Ankyrin_rpt"/>
</dbReference>
<sequence>MTCQDGTVLYESGDHWDALLHRTIYYDDDMALKQYLSIAPWAVGSECCGCAENPPDRSPFHNTASSGSVKALQVLLAHEKTVTIKPGMFSWRDHGFRLLHEAAGHGKIEMVQFFLDNNADIHERYYKGYTALLAATDIYFTEGYREPSIEKSTIIMNMLLDQGASASDMVDPWSSDMGVPDTVLTLAVQWAGTELVKNLIKGGADVHIKLTKSSHKLGWRYEDKDNISNVSSISIASFYLNLDAIKVLLSVGVDITDMASVRDSRGSLPLHWATLNYRTLSWTKFPSLMVEQKTQELSGLSNSYYRSIPRQLIVKILMEIRLCTMPPDIH</sequence>
<accession>A0ABQ8RP85</accession>
<evidence type="ECO:0000256" key="1">
    <source>
        <dbReference type="ARBA" id="ARBA00022737"/>
    </source>
</evidence>
<dbReference type="EMBL" id="JAOQBH010000003">
    <property type="protein sequence ID" value="KAJ4138763.1"/>
    <property type="molecule type" value="Genomic_DNA"/>
</dbReference>
<dbReference type="Proteomes" id="UP001152024">
    <property type="component" value="Unassembled WGS sequence"/>
</dbReference>
<dbReference type="Gene3D" id="1.25.40.20">
    <property type="entry name" value="Ankyrin repeat-containing domain"/>
    <property type="match status" value="1"/>
</dbReference>
<feature type="repeat" description="ANK" evidence="3">
    <location>
        <begin position="94"/>
        <end position="126"/>
    </location>
</feature>
<keyword evidence="2 3" id="KW-0040">ANK repeat</keyword>
<dbReference type="PROSITE" id="PS50297">
    <property type="entry name" value="ANK_REP_REGION"/>
    <property type="match status" value="1"/>
</dbReference>
<dbReference type="InterPro" id="IPR036770">
    <property type="entry name" value="Ankyrin_rpt-contain_sf"/>
</dbReference>
<dbReference type="PANTHER" id="PTHR24198:SF165">
    <property type="entry name" value="ANKYRIN REPEAT-CONTAINING PROTEIN-RELATED"/>
    <property type="match status" value="1"/>
</dbReference>
<dbReference type="PROSITE" id="PS50088">
    <property type="entry name" value="ANK_REPEAT"/>
    <property type="match status" value="1"/>
</dbReference>
<reference evidence="4" key="1">
    <citation type="submission" date="2022-09" db="EMBL/GenBank/DDBJ databases">
        <title>Fusarium specimens isolated from Avocado Roots.</title>
        <authorList>
            <person name="Stajich J."/>
            <person name="Roper C."/>
            <person name="Heimlech-Rivalta G."/>
        </authorList>
    </citation>
    <scope>NUCLEOTIDE SEQUENCE</scope>
    <source>
        <strain evidence="4">CF00095</strain>
    </source>
</reference>
<protein>
    <recommendedName>
        <fullName evidence="6">Ankyrin repeat protein</fullName>
    </recommendedName>
</protein>
<gene>
    <name evidence="4" type="ORF">NW768_002635</name>
</gene>
<organism evidence="4 5">
    <name type="scientific">Fusarium equiseti</name>
    <name type="common">Fusarium scirpi</name>
    <dbReference type="NCBI Taxonomy" id="61235"/>
    <lineage>
        <taxon>Eukaryota</taxon>
        <taxon>Fungi</taxon>
        <taxon>Dikarya</taxon>
        <taxon>Ascomycota</taxon>
        <taxon>Pezizomycotina</taxon>
        <taxon>Sordariomycetes</taxon>
        <taxon>Hypocreomycetidae</taxon>
        <taxon>Hypocreales</taxon>
        <taxon>Nectriaceae</taxon>
        <taxon>Fusarium</taxon>
        <taxon>Fusarium incarnatum-equiseti species complex</taxon>
    </lineage>
</organism>
<evidence type="ECO:0000256" key="3">
    <source>
        <dbReference type="PROSITE-ProRule" id="PRU00023"/>
    </source>
</evidence>
<dbReference type="Pfam" id="PF12796">
    <property type="entry name" value="Ank_2"/>
    <property type="match status" value="1"/>
</dbReference>
<keyword evidence="5" id="KW-1185">Reference proteome</keyword>
<evidence type="ECO:0000256" key="2">
    <source>
        <dbReference type="ARBA" id="ARBA00023043"/>
    </source>
</evidence>
<evidence type="ECO:0008006" key="6">
    <source>
        <dbReference type="Google" id="ProtNLM"/>
    </source>
</evidence>
<proteinExistence type="predicted"/>
<evidence type="ECO:0000313" key="5">
    <source>
        <dbReference type="Proteomes" id="UP001152024"/>
    </source>
</evidence>
<evidence type="ECO:0000313" key="4">
    <source>
        <dbReference type="EMBL" id="KAJ4138763.1"/>
    </source>
</evidence>
<keyword evidence="1" id="KW-0677">Repeat</keyword>
<dbReference type="PANTHER" id="PTHR24198">
    <property type="entry name" value="ANKYRIN REPEAT AND PROTEIN KINASE DOMAIN-CONTAINING PROTEIN"/>
    <property type="match status" value="1"/>
</dbReference>
<dbReference type="SMART" id="SM00248">
    <property type="entry name" value="ANK"/>
    <property type="match status" value="5"/>
</dbReference>
<name>A0ABQ8RP85_FUSEQ</name>
<comment type="caution">
    <text evidence="4">The sequence shown here is derived from an EMBL/GenBank/DDBJ whole genome shotgun (WGS) entry which is preliminary data.</text>
</comment>
<dbReference type="SUPFAM" id="SSF48403">
    <property type="entry name" value="Ankyrin repeat"/>
    <property type="match status" value="1"/>
</dbReference>